<reference evidence="4" key="1">
    <citation type="submission" date="2017-09" db="EMBL/GenBank/DDBJ databases">
        <title>The Reconstruction of 2,631 Draft Metagenome-Assembled Genomes from the Global Oceans.</title>
        <authorList>
            <person name="Tully B.J."/>
            <person name="Graham E.D."/>
            <person name="Heidelberg J.F."/>
        </authorList>
    </citation>
    <scope>NUCLEOTIDE SEQUENCE [LARGE SCALE GENOMIC DNA]</scope>
</reference>
<sequence length="370" mass="41835">MKMAIFTDTFHPNVDGITIVLKNVVRLLKGKGNEVKIYCPGSLETKRNNTDNGIEYNLSLSVPVYPQYRLSLFPFLHFMNFKSEKFDVIHSHGIAAEGLTAILFSKLFKIPSIVTYHTNMDFLSHYISLGNNSIDLIMKKMIMGYTAWYLNQFDLVTVPSKNTQKKLKEYGLNSVVIPTFINGSIFTPSGKKPKKEFKILSVGRIIKEKNFETLMLAFKKLREQFPEAEFTIVGEGPAEKYYKEFAEQKDVDVNFIGVVENEKLPELYRKADVFALSSVFETQGLVALESIACGTPVVGIKNTSLGEIVSSGKNGYLAENTPDDIADKIVKAKSIPRHKIHQTVKEATDEQIYYSNLMKIYGDLIESRKH</sequence>
<comment type="caution">
    <text evidence="3">The sequence shown here is derived from an EMBL/GenBank/DDBJ whole genome shotgun (WGS) entry which is preliminary data.</text>
</comment>
<feature type="domain" description="Glycosyl transferase family 1" evidence="1">
    <location>
        <begin position="190"/>
        <end position="336"/>
    </location>
</feature>
<dbReference type="PANTHER" id="PTHR45947">
    <property type="entry name" value="SULFOQUINOVOSYL TRANSFERASE SQD2"/>
    <property type="match status" value="1"/>
</dbReference>
<evidence type="ECO:0000259" key="1">
    <source>
        <dbReference type="Pfam" id="PF00534"/>
    </source>
</evidence>
<evidence type="ECO:0008006" key="5">
    <source>
        <dbReference type="Google" id="ProtNLM"/>
    </source>
</evidence>
<dbReference type="InterPro" id="IPR001296">
    <property type="entry name" value="Glyco_trans_1"/>
</dbReference>
<dbReference type="InterPro" id="IPR028098">
    <property type="entry name" value="Glyco_trans_4-like_N"/>
</dbReference>
<dbReference type="SUPFAM" id="SSF53756">
    <property type="entry name" value="UDP-Glycosyltransferase/glycogen phosphorylase"/>
    <property type="match status" value="1"/>
</dbReference>
<dbReference type="Gene3D" id="3.40.50.2000">
    <property type="entry name" value="Glycogen Phosphorylase B"/>
    <property type="match status" value="2"/>
</dbReference>
<proteinExistence type="predicted"/>
<gene>
    <name evidence="3" type="ORF">CL943_03385</name>
</gene>
<dbReference type="InterPro" id="IPR050194">
    <property type="entry name" value="Glycosyltransferase_grp1"/>
</dbReference>
<evidence type="ECO:0000259" key="2">
    <source>
        <dbReference type="Pfam" id="PF13439"/>
    </source>
</evidence>
<dbReference type="EMBL" id="NZBU01000010">
    <property type="protein sequence ID" value="MAG22320.1"/>
    <property type="molecule type" value="Genomic_DNA"/>
</dbReference>
<dbReference type="PANTHER" id="PTHR45947:SF3">
    <property type="entry name" value="SULFOQUINOVOSYL TRANSFERASE SQD2"/>
    <property type="match status" value="1"/>
</dbReference>
<accession>A0A2D6M1N1</accession>
<evidence type="ECO:0000313" key="4">
    <source>
        <dbReference type="Proteomes" id="UP000226592"/>
    </source>
</evidence>
<name>A0A2D6M1N1_9ARCH</name>
<evidence type="ECO:0000313" key="3">
    <source>
        <dbReference type="EMBL" id="MAG22320.1"/>
    </source>
</evidence>
<protein>
    <recommendedName>
        <fullName evidence="5">Glycosyltransferase family 4 protein</fullName>
    </recommendedName>
</protein>
<dbReference type="Proteomes" id="UP000226592">
    <property type="component" value="Unassembled WGS sequence"/>
</dbReference>
<dbReference type="Pfam" id="PF13439">
    <property type="entry name" value="Glyco_transf_4"/>
    <property type="match status" value="1"/>
</dbReference>
<organism evidence="3 4">
    <name type="scientific">Candidatus Iainarchaeum sp</name>
    <dbReference type="NCBI Taxonomy" id="3101447"/>
    <lineage>
        <taxon>Archaea</taxon>
        <taxon>Candidatus Iainarchaeota</taxon>
        <taxon>Candidatus Iainarchaeia</taxon>
        <taxon>Candidatus Iainarchaeales</taxon>
        <taxon>Candidatus Iainarchaeaceae</taxon>
        <taxon>Candidatus Iainarchaeum</taxon>
    </lineage>
</organism>
<dbReference type="AlphaFoldDB" id="A0A2D6M1N1"/>
<dbReference type="Pfam" id="PF00534">
    <property type="entry name" value="Glycos_transf_1"/>
    <property type="match status" value="1"/>
</dbReference>
<feature type="domain" description="Glycosyltransferase subfamily 4-like N-terminal" evidence="2">
    <location>
        <begin position="14"/>
        <end position="182"/>
    </location>
</feature>
<dbReference type="GO" id="GO:0016757">
    <property type="term" value="F:glycosyltransferase activity"/>
    <property type="evidence" value="ECO:0007669"/>
    <property type="project" value="InterPro"/>
</dbReference>